<feature type="transmembrane region" description="Helical" evidence="1">
    <location>
        <begin position="12"/>
        <end position="32"/>
    </location>
</feature>
<dbReference type="AlphaFoldDB" id="A0A3S9SIP0"/>
<proteinExistence type="predicted"/>
<protein>
    <submittedName>
        <fullName evidence="2">Uncharacterized protein</fullName>
    </submittedName>
</protein>
<evidence type="ECO:0000313" key="2">
    <source>
        <dbReference type="EMBL" id="AZR59415.1"/>
    </source>
</evidence>
<dbReference type="RefSeq" id="WP_126982957.1">
    <property type="nucleotide sequence ID" value="NZ_CP034670.1"/>
</dbReference>
<organism evidence="2 3">
    <name type="scientific">Eikenella corrodens</name>
    <dbReference type="NCBI Taxonomy" id="539"/>
    <lineage>
        <taxon>Bacteria</taxon>
        <taxon>Pseudomonadati</taxon>
        <taxon>Pseudomonadota</taxon>
        <taxon>Betaproteobacteria</taxon>
        <taxon>Neisseriales</taxon>
        <taxon>Neisseriaceae</taxon>
        <taxon>Eikenella</taxon>
    </lineage>
</organism>
<sequence>MWNKLNPYWKDILIALALYLPLTVYTLCWPPSIGLFTLPFLEDVALVNYILLLIPTLLAWLCSWKMSSVRPYFVSGISLAMNLGL</sequence>
<feature type="transmembrane region" description="Helical" evidence="1">
    <location>
        <begin position="44"/>
        <end position="62"/>
    </location>
</feature>
<dbReference type="Proteomes" id="UP000282435">
    <property type="component" value="Chromosome"/>
</dbReference>
<dbReference type="OrthoDB" id="9833449at2"/>
<dbReference type="EMBL" id="CP034670">
    <property type="protein sequence ID" value="AZR59415.1"/>
    <property type="molecule type" value="Genomic_DNA"/>
</dbReference>
<evidence type="ECO:0000313" key="3">
    <source>
        <dbReference type="Proteomes" id="UP000282435"/>
    </source>
</evidence>
<accession>A0A3S9SIP0</accession>
<reference evidence="2 3" key="1">
    <citation type="submission" date="2018-12" db="EMBL/GenBank/DDBJ databases">
        <title>Genome sequencing of Eikenella corrodens KCOM 3110 (= JS217).</title>
        <authorList>
            <person name="Koo J.-K."/>
            <person name="Park S.-N."/>
            <person name="Lim Y.K."/>
        </authorList>
    </citation>
    <scope>NUCLEOTIDE SEQUENCE [LARGE SCALE GENOMIC DNA]</scope>
    <source>
        <strain evidence="2 3">KCOM 3110</strain>
    </source>
</reference>
<evidence type="ECO:0000256" key="1">
    <source>
        <dbReference type="SAM" id="Phobius"/>
    </source>
</evidence>
<keyword evidence="1" id="KW-1133">Transmembrane helix</keyword>
<keyword evidence="1" id="KW-0472">Membrane</keyword>
<gene>
    <name evidence="2" type="ORF">ELB75_04850</name>
</gene>
<name>A0A3S9SIP0_EIKCO</name>
<keyword evidence="1" id="KW-0812">Transmembrane</keyword>